<dbReference type="AlphaFoldDB" id="A0A4C1U2H6"/>
<evidence type="ECO:0000313" key="2">
    <source>
        <dbReference type="Proteomes" id="UP000299102"/>
    </source>
</evidence>
<reference evidence="1 2" key="1">
    <citation type="journal article" date="2019" name="Commun. Biol.">
        <title>The bagworm genome reveals a unique fibroin gene that provides high tensile strength.</title>
        <authorList>
            <person name="Kono N."/>
            <person name="Nakamura H."/>
            <person name="Ohtoshi R."/>
            <person name="Tomita M."/>
            <person name="Numata K."/>
            <person name="Arakawa K."/>
        </authorList>
    </citation>
    <scope>NUCLEOTIDE SEQUENCE [LARGE SCALE GENOMIC DNA]</scope>
</reference>
<comment type="caution">
    <text evidence="1">The sequence shown here is derived from an EMBL/GenBank/DDBJ whole genome shotgun (WGS) entry which is preliminary data.</text>
</comment>
<sequence length="126" mass="14309">MSSEDQLANHAIRSVANAYHQGGQLSVAVVRSKRKFPFNTCLHVRIAEYGFIKMVQRNRLEKIANLVNNKRHLILSMNLLTCPNSWRIVTHRYISPADEGPSMYAPASNQNAWPEVDRCRAAGENF</sequence>
<dbReference type="EMBL" id="BGZK01000114">
    <property type="protein sequence ID" value="GBP20036.1"/>
    <property type="molecule type" value="Genomic_DNA"/>
</dbReference>
<organism evidence="1 2">
    <name type="scientific">Eumeta variegata</name>
    <name type="common">Bagworm moth</name>
    <name type="synonym">Eumeta japonica</name>
    <dbReference type="NCBI Taxonomy" id="151549"/>
    <lineage>
        <taxon>Eukaryota</taxon>
        <taxon>Metazoa</taxon>
        <taxon>Ecdysozoa</taxon>
        <taxon>Arthropoda</taxon>
        <taxon>Hexapoda</taxon>
        <taxon>Insecta</taxon>
        <taxon>Pterygota</taxon>
        <taxon>Neoptera</taxon>
        <taxon>Endopterygota</taxon>
        <taxon>Lepidoptera</taxon>
        <taxon>Glossata</taxon>
        <taxon>Ditrysia</taxon>
        <taxon>Tineoidea</taxon>
        <taxon>Psychidae</taxon>
        <taxon>Oiketicinae</taxon>
        <taxon>Eumeta</taxon>
    </lineage>
</organism>
<dbReference type="Proteomes" id="UP000299102">
    <property type="component" value="Unassembled WGS sequence"/>
</dbReference>
<keyword evidence="2" id="KW-1185">Reference proteome</keyword>
<gene>
    <name evidence="1" type="ORF">EVAR_13802_1</name>
</gene>
<accession>A0A4C1U2H6</accession>
<protein>
    <submittedName>
        <fullName evidence="1">Uncharacterized protein</fullName>
    </submittedName>
</protein>
<evidence type="ECO:0000313" key="1">
    <source>
        <dbReference type="EMBL" id="GBP20036.1"/>
    </source>
</evidence>
<name>A0A4C1U2H6_EUMVA</name>
<proteinExistence type="predicted"/>